<proteinExistence type="predicted"/>
<dbReference type="KEGG" id="fmr:Fuma_02755"/>
<dbReference type="AlphaFoldDB" id="A0A1P8WGD9"/>
<dbReference type="SUPFAM" id="SSF52266">
    <property type="entry name" value="SGNH hydrolase"/>
    <property type="match status" value="1"/>
</dbReference>
<evidence type="ECO:0000313" key="1">
    <source>
        <dbReference type="EMBL" id="APZ93139.1"/>
    </source>
</evidence>
<sequence>MGCGPPALGRDMRRTLLIGLIFLLSTTLHPVETVAVSQDGSDSESEQSSVWLRHTLSLKPADAITSTTELLVDASTGAVTVYFNGQRLVRGRAADKKAWSFDVNPLVRNGTNSVAISISAPKAEKPKLAVQLTPHKGQPQKLTNWKATSDVPPVGWQQTDFNDRDWKPADKSLLEKTEFGEIAYASWTPTGGPTRFADGRFRCRDGDHVVLIGGTFIERAQQYGHLECALNPNPAAKVTFRNLGWSGDTAFAESRGIFDTPAKGYERLIEHVRAEDPSVILVCYGQNEAMSVPVEASAASEVSKFEQQIQKLHADLQTTGAEIVFLTPHPFVRMPEPLPDATVWTSRLKQFTSPARKLGDTVHTIDLFTDFVDEMANADSVLHPSHQAMPDADQHPELIVARNSVWTDNGMHWNDAGYLAAAQVVSERLTGRKPQSPSINVDLAAKSAECVAGKLRNVTWNSSPNVILQCEVRRDLVSPFPMKVAVIGGADLRVELTAADDHEAHALRSVNLLPELSRDKREFVGTIPAEYRELAELTVQKNELYFHRWRPQNITYLFGFRKHEQGNNASEIAMFDPLIQELEAKIFEAREPKWQTVTIRTKETVEK</sequence>
<accession>A0A1P8WGD9</accession>
<dbReference type="STRING" id="1891926.Fuma_02755"/>
<evidence type="ECO:0000313" key="2">
    <source>
        <dbReference type="Proteomes" id="UP000187735"/>
    </source>
</evidence>
<name>A0A1P8WGD9_9PLAN</name>
<dbReference type="Gene3D" id="2.60.120.260">
    <property type="entry name" value="Galactose-binding domain-like"/>
    <property type="match status" value="1"/>
</dbReference>
<evidence type="ECO:0008006" key="3">
    <source>
        <dbReference type="Google" id="ProtNLM"/>
    </source>
</evidence>
<organism evidence="1 2">
    <name type="scientific">Fuerstiella marisgermanici</name>
    <dbReference type="NCBI Taxonomy" id="1891926"/>
    <lineage>
        <taxon>Bacteria</taxon>
        <taxon>Pseudomonadati</taxon>
        <taxon>Planctomycetota</taxon>
        <taxon>Planctomycetia</taxon>
        <taxon>Planctomycetales</taxon>
        <taxon>Planctomycetaceae</taxon>
        <taxon>Fuerstiella</taxon>
    </lineage>
</organism>
<keyword evidence="2" id="KW-1185">Reference proteome</keyword>
<dbReference type="Gene3D" id="3.40.50.1110">
    <property type="entry name" value="SGNH hydrolase"/>
    <property type="match status" value="1"/>
</dbReference>
<dbReference type="GO" id="GO:0016788">
    <property type="term" value="F:hydrolase activity, acting on ester bonds"/>
    <property type="evidence" value="ECO:0007669"/>
    <property type="project" value="UniProtKB-ARBA"/>
</dbReference>
<protein>
    <recommendedName>
        <fullName evidence="3">SGNH hydrolase-type esterase domain-containing protein</fullName>
    </recommendedName>
</protein>
<dbReference type="Proteomes" id="UP000187735">
    <property type="component" value="Chromosome"/>
</dbReference>
<dbReference type="EMBL" id="CP017641">
    <property type="protein sequence ID" value="APZ93139.1"/>
    <property type="molecule type" value="Genomic_DNA"/>
</dbReference>
<reference evidence="1 2" key="1">
    <citation type="journal article" date="2016" name="Front. Microbiol.">
        <title>Fuerstia marisgermanicae gen. nov., sp. nov., an Unusual Member of the Phylum Planctomycetes from the German Wadden Sea.</title>
        <authorList>
            <person name="Kohn T."/>
            <person name="Heuer A."/>
            <person name="Jogler M."/>
            <person name="Vollmers J."/>
            <person name="Boedeker C."/>
            <person name="Bunk B."/>
            <person name="Rast P."/>
            <person name="Borchert D."/>
            <person name="Glockner I."/>
            <person name="Freese H.M."/>
            <person name="Klenk H.P."/>
            <person name="Overmann J."/>
            <person name="Kaster A.K."/>
            <person name="Rohde M."/>
            <person name="Wiegand S."/>
            <person name="Jogler C."/>
        </authorList>
    </citation>
    <scope>NUCLEOTIDE SEQUENCE [LARGE SCALE GENOMIC DNA]</scope>
    <source>
        <strain evidence="1 2">NH11</strain>
    </source>
</reference>
<gene>
    <name evidence="1" type="ORF">Fuma_02755</name>
</gene>
<dbReference type="InterPro" id="IPR036514">
    <property type="entry name" value="SGNH_hydro_sf"/>
</dbReference>